<dbReference type="OrthoDB" id="429842at2759"/>
<dbReference type="InterPro" id="IPR013584">
    <property type="entry name" value="RAP"/>
</dbReference>
<evidence type="ECO:0000259" key="1">
    <source>
        <dbReference type="PROSITE" id="PS51286"/>
    </source>
</evidence>
<dbReference type="EMBL" id="KQ234252">
    <property type="protein sequence ID" value="KMZ81041.1"/>
    <property type="molecule type" value="Genomic_DNA"/>
</dbReference>
<organism evidence="2 3">
    <name type="scientific">Plasmodium vivax India VII</name>
    <dbReference type="NCBI Taxonomy" id="1077284"/>
    <lineage>
        <taxon>Eukaryota</taxon>
        <taxon>Sar</taxon>
        <taxon>Alveolata</taxon>
        <taxon>Apicomplexa</taxon>
        <taxon>Aconoidasida</taxon>
        <taxon>Haemosporida</taxon>
        <taxon>Plasmodiidae</taxon>
        <taxon>Plasmodium</taxon>
        <taxon>Plasmodium (Plasmodium)</taxon>
    </lineage>
</organism>
<accession>A0A0J9SEH5</accession>
<dbReference type="Pfam" id="PF20725">
    <property type="entry name" value="DUF6832"/>
    <property type="match status" value="1"/>
</dbReference>
<dbReference type="Proteomes" id="UP000053562">
    <property type="component" value="Unassembled WGS sequence"/>
</dbReference>
<evidence type="ECO:0000313" key="3">
    <source>
        <dbReference type="Proteomes" id="UP000053562"/>
    </source>
</evidence>
<dbReference type="InterPro" id="IPR049235">
    <property type="entry name" value="DUF6832"/>
</dbReference>
<evidence type="ECO:0000313" key="2">
    <source>
        <dbReference type="EMBL" id="KMZ81041.1"/>
    </source>
</evidence>
<protein>
    <recommendedName>
        <fullName evidence="1">RAP domain-containing protein</fullName>
    </recommendedName>
</protein>
<reference evidence="2 3" key="1">
    <citation type="submission" date="2011-08" db="EMBL/GenBank/DDBJ databases">
        <title>The Genome Sequence of Plasmodium vivax India VII.</title>
        <authorList>
            <consortium name="The Broad Institute Genome Sequencing Platform"/>
            <consortium name="The Broad Institute Genome Sequencing Center for Infectious Disease"/>
            <person name="Neafsey D."/>
            <person name="Carlton J."/>
            <person name="Barnwell J."/>
            <person name="Collins W."/>
            <person name="Escalante A."/>
            <person name="Mullikin J."/>
            <person name="Saul A."/>
            <person name="Guigo R."/>
            <person name="Camara F."/>
            <person name="Young S.K."/>
            <person name="Zeng Q."/>
            <person name="Gargeya S."/>
            <person name="Fitzgerald M."/>
            <person name="Haas B."/>
            <person name="Abouelleil A."/>
            <person name="Alvarado L."/>
            <person name="Arachchi H.M."/>
            <person name="Berlin A."/>
            <person name="Brown A."/>
            <person name="Chapman S.B."/>
            <person name="Chen Z."/>
            <person name="Dunbar C."/>
            <person name="Freedman E."/>
            <person name="Gearin G."/>
            <person name="Gellesch M."/>
            <person name="Goldberg J."/>
            <person name="Griggs A."/>
            <person name="Gujja S."/>
            <person name="Heiman D."/>
            <person name="Howarth C."/>
            <person name="Larson L."/>
            <person name="Lui A."/>
            <person name="MacDonald P.J.P."/>
            <person name="Montmayeur A."/>
            <person name="Murphy C."/>
            <person name="Neiman D."/>
            <person name="Pearson M."/>
            <person name="Priest M."/>
            <person name="Roberts A."/>
            <person name="Saif S."/>
            <person name="Shea T."/>
            <person name="Shenoy N."/>
            <person name="Sisk P."/>
            <person name="Stolte C."/>
            <person name="Sykes S."/>
            <person name="Wortman J."/>
            <person name="Nusbaum C."/>
            <person name="Birren B."/>
        </authorList>
    </citation>
    <scope>NUCLEOTIDE SEQUENCE [LARGE SCALE GENOMIC DNA]</scope>
    <source>
        <strain evidence="2 3">India VII</strain>
    </source>
</reference>
<sequence>MNTQAVKKATGTALALHSGWTVRTACPLSARRLSLEGPFRRRGQSVATEALIKNSFLTKEYFDKMKKKKIDLFDFVPPENFVSSYFEKLDKSYSNPRSILRLYKDYIEKEDYPNYNWLVRCFCQLANVFGFNSFWSVKDKEAIHELKLFKFLVYDLIERKERIQARHCPRLLYAMCCLDYRCYYLLPTILELIEKDLAKFRVPTLSMMSFCLSYLGLTNQDVQFGSENNLSRCYNLIEKILHEIYSRRDEAKGDMTNFCWALLAYVLVTNNMYEFPLKEETRGDSSTGFFMPEILKNACEGLTKENIVESGWIQYYLYITLYCCDVEKPRNERMIKESVPFFIQEYLHIKWLDNILITAQNQGSEKMQLEMDSIIQKLQLKDFFINLSVGRKIDEQHCFFASHFYKPLNLCVEYDYFHPIGFNRPLVSGTISLKNRIFKKLNFNVVNIHKCFWDTLTEEQKESQLVRLLELFQAERRGEKQQQRAELYQEKRFHSDMLHLKHKRVKFRSWPPEHITV</sequence>
<dbReference type="AlphaFoldDB" id="A0A0J9SEH5"/>
<proteinExistence type="predicted"/>
<dbReference type="Pfam" id="PF20724">
    <property type="entry name" value="DUF6831"/>
    <property type="match status" value="1"/>
</dbReference>
<gene>
    <name evidence="2" type="ORF">PVIIG_02523</name>
</gene>
<name>A0A0J9SEH5_PLAVI</name>
<feature type="domain" description="RAP" evidence="1">
    <location>
        <begin position="410"/>
        <end position="467"/>
    </location>
</feature>
<dbReference type="PROSITE" id="PS51286">
    <property type="entry name" value="RAP"/>
    <property type="match status" value="1"/>
</dbReference>